<dbReference type="GeneID" id="7270631"/>
<dbReference type="RefSeq" id="WP_012616948.1">
    <property type="nucleotide sequence ID" value="NC_011832.1"/>
</dbReference>
<dbReference type="eggNOG" id="arCOG05110">
    <property type="taxonomic scope" value="Archaea"/>
</dbReference>
<keyword evidence="1" id="KW-0472">Membrane</keyword>
<protein>
    <recommendedName>
        <fullName evidence="4">DUF2178 domain-containing protein</fullName>
    </recommendedName>
</protein>
<organism evidence="2 3">
    <name type="scientific">Methanosphaerula palustris (strain ATCC BAA-1556 / DSM 19958 / E1-9c)</name>
    <dbReference type="NCBI Taxonomy" id="521011"/>
    <lineage>
        <taxon>Archaea</taxon>
        <taxon>Methanobacteriati</taxon>
        <taxon>Methanobacteriota</taxon>
        <taxon>Stenosarchaea group</taxon>
        <taxon>Methanomicrobia</taxon>
        <taxon>Methanomicrobiales</taxon>
        <taxon>Methanoregulaceae</taxon>
        <taxon>Methanosphaerula</taxon>
    </lineage>
</organism>
<dbReference type="HOGENOM" id="CLU_155671_0_0_2"/>
<sequence>MIGVPVMKRRNPFSIIAGGLFLLCGILALTMRWGNSVIGGFLLLVGLCFLAVGFARPGMFGENPESTLFGLWADERSKQIGALGLSYAWLTGLLFMLGLFWLDSMSILRLGTPVSLALSIVVLVFSARLYQMYLFWRGDL</sequence>
<reference evidence="2 3" key="1">
    <citation type="journal article" date="2015" name="Genome Announc.">
        <title>Complete Genome Sequence of Methanosphaerula palustris E1-9CT, a Hydrogenotrophic Methanogen Isolated from a Minerotrophic Fen Peatland.</title>
        <authorList>
            <person name="Cadillo-Quiroz H."/>
            <person name="Browne P."/>
            <person name="Kyrpides N."/>
            <person name="Woyke T."/>
            <person name="Goodwin L."/>
            <person name="Detter C."/>
            <person name="Yavitt J.B."/>
            <person name="Zinder S.H."/>
        </authorList>
    </citation>
    <scope>NUCLEOTIDE SEQUENCE [LARGE SCALE GENOMIC DNA]</scope>
    <source>
        <strain evidence="3">ATCC BAA-1556 / DSM 19958 / E1-9c</strain>
    </source>
</reference>
<feature type="transmembrane region" description="Helical" evidence="1">
    <location>
        <begin position="37"/>
        <end position="59"/>
    </location>
</feature>
<evidence type="ECO:0000256" key="1">
    <source>
        <dbReference type="SAM" id="Phobius"/>
    </source>
</evidence>
<evidence type="ECO:0008006" key="4">
    <source>
        <dbReference type="Google" id="ProtNLM"/>
    </source>
</evidence>
<keyword evidence="1" id="KW-0812">Transmembrane</keyword>
<feature type="transmembrane region" description="Helical" evidence="1">
    <location>
        <begin position="114"/>
        <end position="136"/>
    </location>
</feature>
<dbReference type="KEGG" id="mpl:Mpal_0245"/>
<keyword evidence="3" id="KW-1185">Reference proteome</keyword>
<gene>
    <name evidence="2" type="ordered locus">Mpal_0245</name>
</gene>
<evidence type="ECO:0000313" key="2">
    <source>
        <dbReference type="EMBL" id="ACL15629.1"/>
    </source>
</evidence>
<dbReference type="Proteomes" id="UP000002457">
    <property type="component" value="Chromosome"/>
</dbReference>
<feature type="transmembrane region" description="Helical" evidence="1">
    <location>
        <begin position="80"/>
        <end position="102"/>
    </location>
</feature>
<keyword evidence="1" id="KW-1133">Transmembrane helix</keyword>
<feature type="transmembrane region" description="Helical" evidence="1">
    <location>
        <begin position="12"/>
        <end position="31"/>
    </location>
</feature>
<dbReference type="STRING" id="521011.Mpal_0245"/>
<proteinExistence type="predicted"/>
<name>B8GJ56_METPE</name>
<accession>B8GJ56</accession>
<evidence type="ECO:0000313" key="3">
    <source>
        <dbReference type="Proteomes" id="UP000002457"/>
    </source>
</evidence>
<dbReference type="EMBL" id="CP001338">
    <property type="protein sequence ID" value="ACL15629.1"/>
    <property type="molecule type" value="Genomic_DNA"/>
</dbReference>
<dbReference type="AlphaFoldDB" id="B8GJ56"/>